<evidence type="ECO:0000256" key="1">
    <source>
        <dbReference type="ARBA" id="ARBA00022679"/>
    </source>
</evidence>
<protein>
    <submittedName>
        <fullName evidence="5">Unannotated protein</fullName>
    </submittedName>
</protein>
<dbReference type="Pfam" id="PF00406">
    <property type="entry name" value="ADK"/>
    <property type="match status" value="1"/>
</dbReference>
<dbReference type="PROSITE" id="PS00113">
    <property type="entry name" value="ADENYLATE_KINASE"/>
    <property type="match status" value="1"/>
</dbReference>
<dbReference type="Pfam" id="PF05191">
    <property type="entry name" value="ADK_lid"/>
    <property type="match status" value="1"/>
</dbReference>
<sequence>MALRLVIFGRQGAGKGTQSTRLSNRYGTPHISTGDMLRAAVANETPLGIEAKAVMESGGLVSDAIILGVVEERLAESDVQNDGFLLDGFPRTVVQAEGLARFATIDVAIDLVVPEEVVLERMSARRVCVSCGRVYSLAEPPAADWSCDNCGSDVVQRSDDTPEAIAKRLHSYATETQPTIDWYTRAGLLVAVDGLGSPDEVTERLTAAIDNVAAH</sequence>
<evidence type="ECO:0000256" key="3">
    <source>
        <dbReference type="ARBA" id="ARBA00022777"/>
    </source>
</evidence>
<dbReference type="InterPro" id="IPR000850">
    <property type="entry name" value="Adenylat/UMP-CMP_kin"/>
</dbReference>
<dbReference type="HAMAP" id="MF_00235">
    <property type="entry name" value="Adenylate_kinase_Adk"/>
    <property type="match status" value="1"/>
</dbReference>
<evidence type="ECO:0000256" key="2">
    <source>
        <dbReference type="ARBA" id="ARBA00022741"/>
    </source>
</evidence>
<dbReference type="AlphaFoldDB" id="A0A6J5YH26"/>
<evidence type="ECO:0000313" key="5">
    <source>
        <dbReference type="EMBL" id="CAB4323837.1"/>
    </source>
</evidence>
<name>A0A6J5YH26_9ZZZZ</name>
<dbReference type="EMBL" id="CAEMXZ010000076">
    <property type="protein sequence ID" value="CAB4323837.1"/>
    <property type="molecule type" value="Genomic_DNA"/>
</dbReference>
<feature type="domain" description="Adenylate kinase active site lid" evidence="4">
    <location>
        <begin position="125"/>
        <end position="159"/>
    </location>
</feature>
<dbReference type="SUPFAM" id="SSF52540">
    <property type="entry name" value="P-loop containing nucleoside triphosphate hydrolases"/>
    <property type="match status" value="1"/>
</dbReference>
<dbReference type="PANTHER" id="PTHR23359">
    <property type="entry name" value="NUCLEOTIDE KINASE"/>
    <property type="match status" value="1"/>
</dbReference>
<accession>A0A6J5YH26</accession>
<dbReference type="GO" id="GO:0005524">
    <property type="term" value="F:ATP binding"/>
    <property type="evidence" value="ECO:0007669"/>
    <property type="project" value="InterPro"/>
</dbReference>
<proteinExistence type="inferred from homology"/>
<evidence type="ECO:0000259" key="4">
    <source>
        <dbReference type="Pfam" id="PF05191"/>
    </source>
</evidence>
<organism evidence="5">
    <name type="scientific">freshwater metagenome</name>
    <dbReference type="NCBI Taxonomy" id="449393"/>
    <lineage>
        <taxon>unclassified sequences</taxon>
        <taxon>metagenomes</taxon>
        <taxon>ecological metagenomes</taxon>
    </lineage>
</organism>
<dbReference type="NCBIfam" id="TIGR01351">
    <property type="entry name" value="adk"/>
    <property type="match status" value="1"/>
</dbReference>
<keyword evidence="3" id="KW-0418">Kinase</keyword>
<dbReference type="InterPro" id="IPR006259">
    <property type="entry name" value="Adenyl_kin_sub"/>
</dbReference>
<gene>
    <name evidence="5" type="ORF">UFOPK1392_01597</name>
</gene>
<dbReference type="FunFam" id="3.40.50.300:FF:000106">
    <property type="entry name" value="Adenylate kinase mitochondrial"/>
    <property type="match status" value="1"/>
</dbReference>
<keyword evidence="1" id="KW-0808">Transferase</keyword>
<dbReference type="NCBIfam" id="NF001381">
    <property type="entry name" value="PRK00279.1-3"/>
    <property type="match status" value="1"/>
</dbReference>
<keyword evidence="2" id="KW-0547">Nucleotide-binding</keyword>
<dbReference type="InterPro" id="IPR027417">
    <property type="entry name" value="P-loop_NTPase"/>
</dbReference>
<dbReference type="GO" id="GO:0004017">
    <property type="term" value="F:AMP kinase activity"/>
    <property type="evidence" value="ECO:0007669"/>
    <property type="project" value="InterPro"/>
</dbReference>
<dbReference type="Gene3D" id="3.40.50.300">
    <property type="entry name" value="P-loop containing nucleotide triphosphate hydrolases"/>
    <property type="match status" value="1"/>
</dbReference>
<reference evidence="5" key="1">
    <citation type="submission" date="2020-05" db="EMBL/GenBank/DDBJ databases">
        <authorList>
            <person name="Chiriac C."/>
            <person name="Salcher M."/>
            <person name="Ghai R."/>
            <person name="Kavagutti S V."/>
        </authorList>
    </citation>
    <scope>NUCLEOTIDE SEQUENCE</scope>
</reference>
<dbReference type="InterPro" id="IPR007862">
    <property type="entry name" value="Adenylate_kinase_lid-dom"/>
</dbReference>
<dbReference type="InterPro" id="IPR033690">
    <property type="entry name" value="Adenylat_kinase_CS"/>
</dbReference>
<dbReference type="CDD" id="cd01428">
    <property type="entry name" value="ADK"/>
    <property type="match status" value="1"/>
</dbReference>
<dbReference type="PRINTS" id="PR00094">
    <property type="entry name" value="ADENYLTKNASE"/>
</dbReference>